<dbReference type="PANTHER" id="PTHR43095">
    <property type="entry name" value="SUGAR KINASE"/>
    <property type="match status" value="1"/>
</dbReference>
<dbReference type="OrthoDB" id="9805576at2"/>
<feature type="domain" description="Carbohydrate kinase FGGY C-terminal" evidence="12">
    <location>
        <begin position="267"/>
        <end position="450"/>
    </location>
</feature>
<name>A0A117DP72_9DEIO</name>
<dbReference type="GO" id="GO:0004856">
    <property type="term" value="F:D-xylulokinase activity"/>
    <property type="evidence" value="ECO:0007669"/>
    <property type="project" value="UniProtKB-UniRule"/>
</dbReference>
<dbReference type="InterPro" id="IPR018484">
    <property type="entry name" value="FGGY_N"/>
</dbReference>
<dbReference type="GO" id="GO:0005524">
    <property type="term" value="F:ATP binding"/>
    <property type="evidence" value="ECO:0007669"/>
    <property type="project" value="UniProtKB-UniRule"/>
</dbReference>
<comment type="function">
    <text evidence="8">Catalyzes the phosphorylation of D-xylulose to D-xylulose 5-phosphate.</text>
</comment>
<proteinExistence type="inferred from homology"/>
<dbReference type="InterPro" id="IPR006000">
    <property type="entry name" value="Xylulokinase"/>
</dbReference>
<dbReference type="InterPro" id="IPR018485">
    <property type="entry name" value="FGGY_C"/>
</dbReference>
<feature type="binding site" evidence="8">
    <location>
        <begin position="89"/>
        <end position="90"/>
    </location>
    <ligand>
        <name>substrate</name>
    </ligand>
</feature>
<dbReference type="SUPFAM" id="SSF53067">
    <property type="entry name" value="Actin-like ATPase domain"/>
    <property type="match status" value="2"/>
</dbReference>
<evidence type="ECO:0000256" key="7">
    <source>
        <dbReference type="ARBA" id="ARBA00023277"/>
    </source>
</evidence>
<keyword evidence="14" id="KW-1185">Reference proteome</keyword>
<dbReference type="RefSeq" id="WP_058978305.1">
    <property type="nucleotide sequence ID" value="NZ_BCMS01000001.1"/>
</dbReference>
<dbReference type="Gene3D" id="3.30.420.40">
    <property type="match status" value="2"/>
</dbReference>
<evidence type="ECO:0000256" key="9">
    <source>
        <dbReference type="RuleBase" id="RU003733"/>
    </source>
</evidence>
<keyword evidence="7 8" id="KW-0119">Carbohydrate metabolism</keyword>
<feature type="site" description="Important for activity" evidence="8">
    <location>
        <position position="17"/>
    </location>
</feature>
<accession>A0A117DP72</accession>
<dbReference type="PANTHER" id="PTHR43095:SF5">
    <property type="entry name" value="XYLULOSE KINASE"/>
    <property type="match status" value="1"/>
</dbReference>
<dbReference type="NCBIfam" id="TIGR01312">
    <property type="entry name" value="XylB"/>
    <property type="match status" value="1"/>
</dbReference>
<keyword evidence="6 8" id="KW-0067">ATP-binding</keyword>
<evidence type="ECO:0000259" key="11">
    <source>
        <dbReference type="Pfam" id="PF00370"/>
    </source>
</evidence>
<gene>
    <name evidence="8 10" type="primary">xylB</name>
    <name evidence="13" type="ORF">DEIGR_102989</name>
</gene>
<comment type="similarity">
    <text evidence="1 8 9">Belongs to the FGGY kinase family.</text>
</comment>
<evidence type="ECO:0000313" key="13">
    <source>
        <dbReference type="EMBL" id="GAQ22962.1"/>
    </source>
</evidence>
<dbReference type="InterPro" id="IPR000577">
    <property type="entry name" value="Carb_kinase_FGGY"/>
</dbReference>
<dbReference type="Pfam" id="PF00370">
    <property type="entry name" value="FGGY_N"/>
    <property type="match status" value="1"/>
</dbReference>
<dbReference type="InterPro" id="IPR050406">
    <property type="entry name" value="FGGY_Carb_Kinase"/>
</dbReference>
<dbReference type="EMBL" id="BCMS01000001">
    <property type="protein sequence ID" value="GAQ22962.1"/>
    <property type="molecule type" value="Genomic_DNA"/>
</dbReference>
<evidence type="ECO:0000313" key="14">
    <source>
        <dbReference type="Proteomes" id="UP000056209"/>
    </source>
</evidence>
<dbReference type="EC" id="2.7.1.17" evidence="8 10"/>
<keyword evidence="4 8" id="KW-0547">Nucleotide-binding</keyword>
<sequence length="494" mass="50486">MTPTPPSPLTPVTLGLDVGTSGVKAVAVTAGGETLAESTHPYPLLTPRPGWTEQRPADWLAGVRAALRDLSAALDGQAQPVALGLSGQMHGLVPLDAHGEVLRPALLWNDQRTGAQVEQIEARVPRAELVARTGNRAVTGFQLPKILWLRDEEPDTFARLRHALIPKDYVGFALTGVLAAEPSDASGVGALNLARGAWDADVLGALDLTPDLFPPLVKSTDVVGTLTREWAAATGLPEGLPVVAGGGDNAAAGIALGLSSARPDVGSVSLGTSGVIFSPLRDPTPDPEGRVHLFAHADGGYHLLGVTLSAAGSLEWLHARLAPDTPIAALLEEAAQVPPGAGGVTFLPYLSGERSPLMNPHARAAFTGLSLAHGRAHLTRAVLEGSVAALADAYGVMQAIAPLNTLISTGGGARSDLWLGLASGALNLPVHPTSARPGAAHGAAILAMPAAGLHPNLTAAMDATRPDLHPPVPPVDMADALTAYAAARTALYGG</sequence>
<evidence type="ECO:0000256" key="5">
    <source>
        <dbReference type="ARBA" id="ARBA00022777"/>
    </source>
</evidence>
<comment type="catalytic activity">
    <reaction evidence="8 10">
        <text>D-xylulose + ATP = D-xylulose 5-phosphate + ADP + H(+)</text>
        <dbReference type="Rhea" id="RHEA:10964"/>
        <dbReference type="ChEBI" id="CHEBI:15378"/>
        <dbReference type="ChEBI" id="CHEBI:17140"/>
        <dbReference type="ChEBI" id="CHEBI:30616"/>
        <dbReference type="ChEBI" id="CHEBI:57737"/>
        <dbReference type="ChEBI" id="CHEBI:456216"/>
        <dbReference type="EC" id="2.7.1.17"/>
    </reaction>
</comment>
<evidence type="ECO:0000256" key="10">
    <source>
        <dbReference type="RuleBase" id="RU364073"/>
    </source>
</evidence>
<evidence type="ECO:0000256" key="3">
    <source>
        <dbReference type="ARBA" id="ARBA00022679"/>
    </source>
</evidence>
<evidence type="ECO:0000256" key="1">
    <source>
        <dbReference type="ARBA" id="ARBA00009156"/>
    </source>
</evidence>
<dbReference type="GO" id="GO:0042732">
    <property type="term" value="P:D-xylose metabolic process"/>
    <property type="evidence" value="ECO:0007669"/>
    <property type="project" value="UniProtKB-KW"/>
</dbReference>
<organism evidence="13 14">
    <name type="scientific">Deinococcus grandis</name>
    <dbReference type="NCBI Taxonomy" id="57498"/>
    <lineage>
        <taxon>Bacteria</taxon>
        <taxon>Thermotogati</taxon>
        <taxon>Deinococcota</taxon>
        <taxon>Deinococci</taxon>
        <taxon>Deinococcales</taxon>
        <taxon>Deinococcaceae</taxon>
        <taxon>Deinococcus</taxon>
    </lineage>
</organism>
<dbReference type="InterPro" id="IPR018483">
    <property type="entry name" value="Carb_kinase_FGGY_CS"/>
</dbReference>
<protein>
    <recommendedName>
        <fullName evidence="8 10">Xylulose kinase</fullName>
        <shortName evidence="8 10">Xylulokinase</shortName>
        <ecNumber evidence="8 10">2.7.1.17</ecNumber>
    </recommendedName>
</protein>
<keyword evidence="5 8" id="KW-0418">Kinase</keyword>
<dbReference type="Pfam" id="PF02782">
    <property type="entry name" value="FGGY_C"/>
    <property type="match status" value="1"/>
</dbReference>
<dbReference type="AlphaFoldDB" id="A0A117DP72"/>
<dbReference type="PIRSF" id="PIRSF000538">
    <property type="entry name" value="GlpK"/>
    <property type="match status" value="1"/>
</dbReference>
<dbReference type="InterPro" id="IPR043129">
    <property type="entry name" value="ATPase_NBD"/>
</dbReference>
<dbReference type="PROSITE" id="PS00445">
    <property type="entry name" value="FGGY_KINASES_2"/>
    <property type="match status" value="1"/>
</dbReference>
<feature type="domain" description="Carbohydrate kinase FGGY N-terminal" evidence="11">
    <location>
        <begin position="13"/>
        <end position="253"/>
    </location>
</feature>
<dbReference type="GO" id="GO:0005998">
    <property type="term" value="P:xylulose catabolic process"/>
    <property type="evidence" value="ECO:0007669"/>
    <property type="project" value="UniProtKB-UniRule"/>
</dbReference>
<dbReference type="Proteomes" id="UP000056209">
    <property type="component" value="Unassembled WGS sequence"/>
</dbReference>
<evidence type="ECO:0000256" key="4">
    <source>
        <dbReference type="ARBA" id="ARBA00022741"/>
    </source>
</evidence>
<feature type="active site" description="Proton acceptor" evidence="8">
    <location>
        <position position="248"/>
    </location>
</feature>
<reference evidence="14" key="1">
    <citation type="submission" date="2015-11" db="EMBL/GenBank/DDBJ databases">
        <title>Draft Genome Sequence of the Radioresistant Bacterium Deinococcus grandis, Isolated from Freshwater Fish in Japan.</title>
        <authorList>
            <person name="Satoh K."/>
            <person name="Onodera T."/>
            <person name="Omoso K."/>
            <person name="Takeda-Yano K."/>
            <person name="Katayama T."/>
            <person name="Oono Y."/>
            <person name="Narumi I."/>
        </authorList>
    </citation>
    <scope>NUCLEOTIDE SEQUENCE [LARGE SCALE GENOMIC DNA]</scope>
    <source>
        <strain evidence="14">ATCC 43672</strain>
    </source>
</reference>
<evidence type="ECO:0000256" key="2">
    <source>
        <dbReference type="ARBA" id="ARBA00022629"/>
    </source>
</evidence>
<evidence type="ECO:0000256" key="8">
    <source>
        <dbReference type="HAMAP-Rule" id="MF_02220"/>
    </source>
</evidence>
<keyword evidence="3 8" id="KW-0808">Transferase</keyword>
<dbReference type="HAMAP" id="MF_02220">
    <property type="entry name" value="XylB"/>
    <property type="match status" value="1"/>
</dbReference>
<evidence type="ECO:0000259" key="12">
    <source>
        <dbReference type="Pfam" id="PF02782"/>
    </source>
</evidence>
<evidence type="ECO:0000256" key="6">
    <source>
        <dbReference type="ARBA" id="ARBA00022840"/>
    </source>
</evidence>
<dbReference type="CDD" id="cd07808">
    <property type="entry name" value="ASKHA_NBD_FGGY_EcXK-like"/>
    <property type="match status" value="1"/>
</dbReference>
<comment type="caution">
    <text evidence="13">The sequence shown here is derived from an EMBL/GenBank/DDBJ whole genome shotgun (WGS) entry which is preliminary data.</text>
</comment>
<keyword evidence="2 8" id="KW-0859">Xylose metabolism</keyword>